<proteinExistence type="predicted"/>
<evidence type="ECO:0000313" key="2">
    <source>
        <dbReference type="EMBL" id="MPM57457.1"/>
    </source>
</evidence>
<gene>
    <name evidence="2" type="ORF">SDC9_104279</name>
</gene>
<feature type="compositionally biased region" description="Basic and acidic residues" evidence="1">
    <location>
        <begin position="272"/>
        <end position="288"/>
    </location>
</feature>
<evidence type="ECO:0000256" key="1">
    <source>
        <dbReference type="SAM" id="MobiDB-lite"/>
    </source>
</evidence>
<comment type="caution">
    <text evidence="2">The sequence shown here is derived from an EMBL/GenBank/DDBJ whole genome shotgun (WGS) entry which is preliminary data.</text>
</comment>
<dbReference type="EMBL" id="VSSQ01016278">
    <property type="protein sequence ID" value="MPM57457.1"/>
    <property type="molecule type" value="Genomic_DNA"/>
</dbReference>
<feature type="region of interest" description="Disordered" evidence="1">
    <location>
        <begin position="158"/>
        <end position="180"/>
    </location>
</feature>
<accession>A0A645AWD0</accession>
<name>A0A645AWD0_9ZZZZ</name>
<dbReference type="AlphaFoldDB" id="A0A645AWD0"/>
<sequence>MQFERHFPCRDVGDPFEVFRLAHAAPVGGTERRFRNRPVHARLDFFPQVAPPEVDAPFRAARGVPHQRDRRQLDPLAWLQSHVDLFDSGANDGFGERRDCFHRRGPLSGPADGDPQVPPAFAQIETGQPVHRGTSFRGSEPEIARSVQIFFHRSERIAEPGGKSGNSAGILETAPPQQQPERFRRVQVQGQRIDRGKACRTARRRILKRDAILQHRQVMKQLHGDDETQPGFLASRNGGVPRVVFALFAAPFDSVTAKEFRRIRLAEPEIHRKRSDDRREIPCPKPDDPSGFGLNLRRTPLHVG</sequence>
<reference evidence="2" key="1">
    <citation type="submission" date="2019-08" db="EMBL/GenBank/DDBJ databases">
        <authorList>
            <person name="Kucharzyk K."/>
            <person name="Murdoch R.W."/>
            <person name="Higgins S."/>
            <person name="Loffler F."/>
        </authorList>
    </citation>
    <scope>NUCLEOTIDE SEQUENCE</scope>
</reference>
<organism evidence="2">
    <name type="scientific">bioreactor metagenome</name>
    <dbReference type="NCBI Taxonomy" id="1076179"/>
    <lineage>
        <taxon>unclassified sequences</taxon>
        <taxon>metagenomes</taxon>
        <taxon>ecological metagenomes</taxon>
    </lineage>
</organism>
<feature type="region of interest" description="Disordered" evidence="1">
    <location>
        <begin position="272"/>
        <end position="304"/>
    </location>
</feature>
<protein>
    <submittedName>
        <fullName evidence="2">Uncharacterized protein</fullName>
    </submittedName>
</protein>